<protein>
    <submittedName>
        <fullName evidence="1">Uncharacterized protein</fullName>
    </submittedName>
</protein>
<evidence type="ECO:0000313" key="2">
    <source>
        <dbReference type="Proteomes" id="UP000828941"/>
    </source>
</evidence>
<sequence>MCICGRGKDGHLTGETIAPEVTDPKYRSWKTDDHLVMSWLINSMTTKVGENFLLHRTAKEIWEAARVTYSSMENTSKLLEIETRLYDLKQGDLPLFYFRSTTQSLWLLLLCSYPPKSLQQT</sequence>
<dbReference type="EMBL" id="CM039435">
    <property type="protein sequence ID" value="KAI4317962.1"/>
    <property type="molecule type" value="Genomic_DNA"/>
</dbReference>
<organism evidence="1 2">
    <name type="scientific">Bauhinia variegata</name>
    <name type="common">Purple orchid tree</name>
    <name type="synonym">Phanera variegata</name>
    <dbReference type="NCBI Taxonomy" id="167791"/>
    <lineage>
        <taxon>Eukaryota</taxon>
        <taxon>Viridiplantae</taxon>
        <taxon>Streptophyta</taxon>
        <taxon>Embryophyta</taxon>
        <taxon>Tracheophyta</taxon>
        <taxon>Spermatophyta</taxon>
        <taxon>Magnoliopsida</taxon>
        <taxon>eudicotyledons</taxon>
        <taxon>Gunneridae</taxon>
        <taxon>Pentapetalae</taxon>
        <taxon>rosids</taxon>
        <taxon>fabids</taxon>
        <taxon>Fabales</taxon>
        <taxon>Fabaceae</taxon>
        <taxon>Cercidoideae</taxon>
        <taxon>Cercideae</taxon>
        <taxon>Bauhiniinae</taxon>
        <taxon>Bauhinia</taxon>
    </lineage>
</organism>
<accession>A0ACB9M1K2</accession>
<name>A0ACB9M1K2_BAUVA</name>
<dbReference type="Proteomes" id="UP000828941">
    <property type="component" value="Chromosome 10"/>
</dbReference>
<evidence type="ECO:0000313" key="1">
    <source>
        <dbReference type="EMBL" id="KAI4317962.1"/>
    </source>
</evidence>
<comment type="caution">
    <text evidence="1">The sequence shown here is derived from an EMBL/GenBank/DDBJ whole genome shotgun (WGS) entry which is preliminary data.</text>
</comment>
<gene>
    <name evidence="1" type="ORF">L6164_025782</name>
</gene>
<proteinExistence type="predicted"/>
<keyword evidence="2" id="KW-1185">Reference proteome</keyword>
<reference evidence="1 2" key="1">
    <citation type="journal article" date="2022" name="DNA Res.">
        <title>Chromosomal-level genome assembly of the orchid tree Bauhinia variegata (Leguminosae; Cercidoideae) supports the allotetraploid origin hypothesis of Bauhinia.</title>
        <authorList>
            <person name="Zhong Y."/>
            <person name="Chen Y."/>
            <person name="Zheng D."/>
            <person name="Pang J."/>
            <person name="Liu Y."/>
            <person name="Luo S."/>
            <person name="Meng S."/>
            <person name="Qian L."/>
            <person name="Wei D."/>
            <person name="Dai S."/>
            <person name="Zhou R."/>
        </authorList>
    </citation>
    <scope>NUCLEOTIDE SEQUENCE [LARGE SCALE GENOMIC DNA]</scope>
    <source>
        <strain evidence="1">BV-YZ2020</strain>
    </source>
</reference>